<gene>
    <name evidence="3" type="ORF">METZ01_LOCUS23925</name>
</gene>
<sequence length="310" mass="34674">MQHFLKGFAPTVVALLVLMSGSPAEAQLPDVWDRVEHRTADNDGVNIHYVTLGAGPLVVMIHGFPDFWYLWRDYLAALSDDYQVVAIDQRGYNQSDKPTGVDRYTYEFLVNDVAAVIEDTGHESATVVGHDWGGAVAWQFAMRRPEMTDQLVIFNFPHPRGLQRELALNDQQNQNSAYARRFQAEGAHLTLSAEQLAGRHGNDPVLYGRYVEALGNSDFEGMLNYYKANYPTPPYVEDDSPVVMVQAPVLEFHGLDDPYLLPGALNDTWGLLEQNLTLVTIPGVGHWAVTEASAFTIPMLETWLALRVVR</sequence>
<dbReference type="GO" id="GO:0016787">
    <property type="term" value="F:hydrolase activity"/>
    <property type="evidence" value="ECO:0007669"/>
    <property type="project" value="UniProtKB-KW"/>
</dbReference>
<dbReference type="Pfam" id="PF00561">
    <property type="entry name" value="Abhydrolase_1"/>
    <property type="match status" value="1"/>
</dbReference>
<accession>A0A381PVI3</accession>
<dbReference type="PRINTS" id="PR00111">
    <property type="entry name" value="ABHYDROLASE"/>
</dbReference>
<dbReference type="Gene3D" id="3.40.50.1820">
    <property type="entry name" value="alpha/beta hydrolase"/>
    <property type="match status" value="1"/>
</dbReference>
<keyword evidence="1" id="KW-0378">Hydrolase</keyword>
<organism evidence="3">
    <name type="scientific">marine metagenome</name>
    <dbReference type="NCBI Taxonomy" id="408172"/>
    <lineage>
        <taxon>unclassified sequences</taxon>
        <taxon>metagenomes</taxon>
        <taxon>ecological metagenomes</taxon>
    </lineage>
</organism>
<dbReference type="PRINTS" id="PR00412">
    <property type="entry name" value="EPOXHYDRLASE"/>
</dbReference>
<evidence type="ECO:0000256" key="1">
    <source>
        <dbReference type="ARBA" id="ARBA00022801"/>
    </source>
</evidence>
<evidence type="ECO:0000259" key="2">
    <source>
        <dbReference type="Pfam" id="PF00561"/>
    </source>
</evidence>
<dbReference type="InterPro" id="IPR029058">
    <property type="entry name" value="AB_hydrolase_fold"/>
</dbReference>
<name>A0A381PVI3_9ZZZZ</name>
<dbReference type="EMBL" id="UINC01001110">
    <property type="protein sequence ID" value="SUZ71071.1"/>
    <property type="molecule type" value="Genomic_DNA"/>
</dbReference>
<dbReference type="AlphaFoldDB" id="A0A381PVI3"/>
<reference evidence="3" key="1">
    <citation type="submission" date="2018-05" db="EMBL/GenBank/DDBJ databases">
        <authorList>
            <person name="Lanie J.A."/>
            <person name="Ng W.-L."/>
            <person name="Kazmierczak K.M."/>
            <person name="Andrzejewski T.M."/>
            <person name="Davidsen T.M."/>
            <person name="Wayne K.J."/>
            <person name="Tettelin H."/>
            <person name="Glass J.I."/>
            <person name="Rusch D."/>
            <person name="Podicherti R."/>
            <person name="Tsui H.-C.T."/>
            <person name="Winkler M.E."/>
        </authorList>
    </citation>
    <scope>NUCLEOTIDE SEQUENCE</scope>
</reference>
<feature type="domain" description="AB hydrolase-1" evidence="2">
    <location>
        <begin position="56"/>
        <end position="290"/>
    </location>
</feature>
<dbReference type="SUPFAM" id="SSF53474">
    <property type="entry name" value="alpha/beta-Hydrolases"/>
    <property type="match status" value="1"/>
</dbReference>
<dbReference type="InterPro" id="IPR000639">
    <property type="entry name" value="Epox_hydrolase-like"/>
</dbReference>
<proteinExistence type="predicted"/>
<protein>
    <recommendedName>
        <fullName evidence="2">AB hydrolase-1 domain-containing protein</fullName>
    </recommendedName>
</protein>
<evidence type="ECO:0000313" key="3">
    <source>
        <dbReference type="EMBL" id="SUZ71071.1"/>
    </source>
</evidence>
<dbReference type="InterPro" id="IPR000073">
    <property type="entry name" value="AB_hydrolase_1"/>
</dbReference>
<dbReference type="PANTHER" id="PTHR43329">
    <property type="entry name" value="EPOXIDE HYDROLASE"/>
    <property type="match status" value="1"/>
</dbReference>